<dbReference type="PANTHER" id="PTHR13028">
    <property type="entry name" value="RRNA PROCESSING PROTEIN EBNA1-BINDING PROTEIN-RELATED"/>
    <property type="match status" value="1"/>
</dbReference>
<comment type="similarity">
    <text evidence="3">Belongs to the EBP2 family.</text>
</comment>
<sequence length="304" mass="35261">MSDSDSESDLQELLSAPGVYQEIQKPRASINNKALLNSTLERIRNRLPWVERLDIVTDPAPPPKDTDLENDFDKVDPNDDFKREALFYRVAQAAVLEALPRLHELGIPTKRPSDYFAEMIKSDAHMTKVREHLVVNKKRLELRERARQLREQRKFGKQQQKEILEARRLEKKKHMEALKAAKKSPGGKEKVELLSEFLQNNSGPKKRKNTEDALAGKNFFRPSEYAKRRKINHKRVYKNHKYGFGGQKKRSKRNDSLSIRSMGKGDVSILSHKASSSKIKKLQKKMLKSKRKNTQKQRRKLATV</sequence>
<dbReference type="WBParaSite" id="MCU_007933-RA">
    <property type="protein sequence ID" value="MCU_007933-RA"/>
    <property type="gene ID" value="MCU_007933"/>
</dbReference>
<protein>
    <submittedName>
        <fullName evidence="9">rRNA-processing protein EBP2 homolog</fullName>
    </submittedName>
</protein>
<keyword evidence="4" id="KW-0690">Ribosome biogenesis</keyword>
<comment type="function">
    <text evidence="1">Required for the processing of the 27S pre-rRNA.</text>
</comment>
<feature type="coiled-coil region" evidence="7">
    <location>
        <begin position="139"/>
        <end position="181"/>
    </location>
</feature>
<proteinExistence type="inferred from homology"/>
<evidence type="ECO:0000313" key="9">
    <source>
        <dbReference type="WBParaSite" id="MCU_007933-RA"/>
    </source>
</evidence>
<dbReference type="GO" id="GO:0030687">
    <property type="term" value="C:preribosome, large subunit precursor"/>
    <property type="evidence" value="ECO:0007669"/>
    <property type="project" value="TreeGrafter"/>
</dbReference>
<dbReference type="GO" id="GO:0034399">
    <property type="term" value="C:nuclear periphery"/>
    <property type="evidence" value="ECO:0007669"/>
    <property type="project" value="TreeGrafter"/>
</dbReference>
<dbReference type="GO" id="GO:0042273">
    <property type="term" value="P:ribosomal large subunit biogenesis"/>
    <property type="evidence" value="ECO:0007669"/>
    <property type="project" value="TreeGrafter"/>
</dbReference>
<evidence type="ECO:0000256" key="4">
    <source>
        <dbReference type="ARBA" id="ARBA00022517"/>
    </source>
</evidence>
<name>A0A5K3FGC5_MESCO</name>
<feature type="compositionally biased region" description="Basic residues" evidence="8">
    <location>
        <begin position="237"/>
        <end position="252"/>
    </location>
</feature>
<evidence type="ECO:0000256" key="8">
    <source>
        <dbReference type="SAM" id="MobiDB-lite"/>
    </source>
</evidence>
<dbReference type="GO" id="GO:0005730">
    <property type="term" value="C:nucleolus"/>
    <property type="evidence" value="ECO:0007669"/>
    <property type="project" value="UniProtKB-SubCell"/>
</dbReference>
<evidence type="ECO:0000256" key="6">
    <source>
        <dbReference type="ARBA" id="ARBA00023242"/>
    </source>
</evidence>
<dbReference type="GO" id="GO:0006364">
    <property type="term" value="P:rRNA processing"/>
    <property type="evidence" value="ECO:0007669"/>
    <property type="project" value="TreeGrafter"/>
</dbReference>
<dbReference type="PANTHER" id="PTHR13028:SF0">
    <property type="entry name" value="RRNA-PROCESSING PROTEIN EBP2-RELATED"/>
    <property type="match status" value="1"/>
</dbReference>
<dbReference type="InterPro" id="IPR008610">
    <property type="entry name" value="Ebp2"/>
</dbReference>
<evidence type="ECO:0000256" key="5">
    <source>
        <dbReference type="ARBA" id="ARBA00023054"/>
    </source>
</evidence>
<accession>A0A5K3FGC5</accession>
<evidence type="ECO:0000256" key="2">
    <source>
        <dbReference type="ARBA" id="ARBA00004604"/>
    </source>
</evidence>
<organism evidence="9">
    <name type="scientific">Mesocestoides corti</name>
    <name type="common">Flatworm</name>
    <dbReference type="NCBI Taxonomy" id="53468"/>
    <lineage>
        <taxon>Eukaryota</taxon>
        <taxon>Metazoa</taxon>
        <taxon>Spiralia</taxon>
        <taxon>Lophotrochozoa</taxon>
        <taxon>Platyhelminthes</taxon>
        <taxon>Cestoda</taxon>
        <taxon>Eucestoda</taxon>
        <taxon>Cyclophyllidea</taxon>
        <taxon>Mesocestoididae</taxon>
        <taxon>Mesocestoides</taxon>
    </lineage>
</organism>
<reference evidence="9" key="1">
    <citation type="submission" date="2019-11" db="UniProtKB">
        <authorList>
            <consortium name="WormBaseParasite"/>
        </authorList>
    </citation>
    <scope>IDENTIFICATION</scope>
</reference>
<comment type="subcellular location">
    <subcellularLocation>
        <location evidence="2">Nucleus</location>
        <location evidence="2">Nucleolus</location>
    </subcellularLocation>
</comment>
<evidence type="ECO:0000256" key="7">
    <source>
        <dbReference type="SAM" id="Coils"/>
    </source>
</evidence>
<feature type="region of interest" description="Disordered" evidence="8">
    <location>
        <begin position="237"/>
        <end position="304"/>
    </location>
</feature>
<feature type="compositionally biased region" description="Basic residues" evidence="8">
    <location>
        <begin position="278"/>
        <end position="304"/>
    </location>
</feature>
<evidence type="ECO:0000256" key="1">
    <source>
        <dbReference type="ARBA" id="ARBA00003387"/>
    </source>
</evidence>
<keyword evidence="6" id="KW-0539">Nucleus</keyword>
<evidence type="ECO:0000256" key="3">
    <source>
        <dbReference type="ARBA" id="ARBA00007336"/>
    </source>
</evidence>
<dbReference type="AlphaFoldDB" id="A0A5K3FGC5"/>
<dbReference type="Pfam" id="PF05890">
    <property type="entry name" value="Ebp2"/>
    <property type="match status" value="1"/>
</dbReference>
<keyword evidence="5 7" id="KW-0175">Coiled coil</keyword>